<proteinExistence type="predicted"/>
<dbReference type="EMBL" id="JANJQO010000266">
    <property type="protein sequence ID" value="KAJ2979624.1"/>
    <property type="molecule type" value="Genomic_DNA"/>
</dbReference>
<protein>
    <submittedName>
        <fullName evidence="1">Uncharacterized protein</fullName>
    </submittedName>
</protein>
<evidence type="ECO:0000313" key="2">
    <source>
        <dbReference type="Proteomes" id="UP001143910"/>
    </source>
</evidence>
<reference evidence="1" key="1">
    <citation type="submission" date="2022-08" db="EMBL/GenBank/DDBJ databases">
        <title>Genome Sequence of Lecanicillium fungicola.</title>
        <authorList>
            <person name="Buettner E."/>
        </authorList>
    </citation>
    <scope>NUCLEOTIDE SEQUENCE</scope>
    <source>
        <strain evidence="1">Babe33</strain>
    </source>
</reference>
<keyword evidence="2" id="KW-1185">Reference proteome</keyword>
<evidence type="ECO:0000313" key="1">
    <source>
        <dbReference type="EMBL" id="KAJ2979624.1"/>
    </source>
</evidence>
<name>A0ACC1NL42_9HYPO</name>
<accession>A0ACC1NL42</accession>
<dbReference type="Proteomes" id="UP001143910">
    <property type="component" value="Unassembled WGS sequence"/>
</dbReference>
<comment type="caution">
    <text evidence="1">The sequence shown here is derived from an EMBL/GenBank/DDBJ whole genome shotgun (WGS) entry which is preliminary data.</text>
</comment>
<gene>
    <name evidence="1" type="ORF">NQ176_g3137</name>
</gene>
<organism evidence="1 2">
    <name type="scientific">Zarea fungicola</name>
    <dbReference type="NCBI Taxonomy" id="93591"/>
    <lineage>
        <taxon>Eukaryota</taxon>
        <taxon>Fungi</taxon>
        <taxon>Dikarya</taxon>
        <taxon>Ascomycota</taxon>
        <taxon>Pezizomycotina</taxon>
        <taxon>Sordariomycetes</taxon>
        <taxon>Hypocreomycetidae</taxon>
        <taxon>Hypocreales</taxon>
        <taxon>Cordycipitaceae</taxon>
        <taxon>Zarea</taxon>
    </lineage>
</organism>
<sequence>MDQLRWQSRPDGNQPFIDDQGEVVAVVNGELYEHEKYRKALASEHSFKGKSDCEIVIALYKYYGQSFVSHLRGEFAFVLWDSKRRLLLAARDRYGIKSLYYTIHDSRLLVATEMKCFLKFGWKPEWCVRALRGGTWQFGSKTFFRNVYKRVLETRSEEEMTKGVRERLMEAVRLRLQADVPIGVYLSGGLDSSSIAGLIAHLVKHEGARLGSDTSGDLSQLHCLTTQFDKDTGVDESEIAQRTAGWLGAQFHAVHMDESALASRFEDAAWYSESPFADVNGICKLALAEKAQSLGLKVVLTGEGSDEHFGGYSDFCPVAIQEPDLSWPPSHFPDPDRKRVWRDARENTGATTFGDGAFNVPSSTRRMVNNTHTVQVIAKVGYLPFLPWTDQYLSGSDPETLLVEAMDGQVREKMMNTWHPLNTSAYVWMKSFFPTVILRYCGDNMDMAHSMESRIPFLDHYLTEYANQLPPSLKMKYCPSLNTFDEKYILRQAMRPFIPDEIYVQRKKKFSGPTKYKEGGPMHQALQRLLTKDNLDRLGFLDADEAQIYFERAFREGDRLAFRNAMLIAHFVVISQRFGVKIAQPDLSQDDDVY</sequence>